<dbReference type="EC" id="4.2.3.4" evidence="6 17"/>
<feature type="binding site" evidence="17">
    <location>
        <position position="261"/>
    </location>
    <ligand>
        <name>Zn(2+)</name>
        <dbReference type="ChEBI" id="CHEBI:29105"/>
    </ligand>
</feature>
<dbReference type="OrthoDB" id="9806583at2"/>
<feature type="binding site" evidence="17">
    <location>
        <begin position="104"/>
        <end position="108"/>
    </location>
    <ligand>
        <name>NAD(+)</name>
        <dbReference type="ChEBI" id="CHEBI:57540"/>
    </ligand>
</feature>
<dbReference type="SUPFAM" id="SSF56796">
    <property type="entry name" value="Dehydroquinate synthase-like"/>
    <property type="match status" value="1"/>
</dbReference>
<evidence type="ECO:0000256" key="6">
    <source>
        <dbReference type="ARBA" id="ARBA00013031"/>
    </source>
</evidence>
<comment type="caution">
    <text evidence="17">Lacks conserved residue(s) required for the propagation of feature annotation.</text>
</comment>
<dbReference type="GO" id="GO:0008652">
    <property type="term" value="P:amino acid biosynthetic process"/>
    <property type="evidence" value="ECO:0007669"/>
    <property type="project" value="UniProtKB-KW"/>
</dbReference>
<feature type="binding site" evidence="17">
    <location>
        <position position="150"/>
    </location>
    <ligand>
        <name>NAD(+)</name>
        <dbReference type="ChEBI" id="CHEBI:57540"/>
    </ligand>
</feature>
<feature type="binding site" evidence="17">
    <location>
        <begin position="128"/>
        <end position="129"/>
    </location>
    <ligand>
        <name>NAD(+)</name>
        <dbReference type="ChEBI" id="CHEBI:57540"/>
    </ligand>
</feature>
<evidence type="ECO:0000256" key="7">
    <source>
        <dbReference type="ARBA" id="ARBA00017684"/>
    </source>
</evidence>
<dbReference type="GO" id="GO:0005737">
    <property type="term" value="C:cytoplasm"/>
    <property type="evidence" value="ECO:0007669"/>
    <property type="project" value="UniProtKB-SubCell"/>
</dbReference>
<dbReference type="InterPro" id="IPR016037">
    <property type="entry name" value="DHQ_synth_AroB"/>
</dbReference>
<dbReference type="STRING" id="1140003.OMY_01027"/>
<feature type="domain" description="3-dehydroquinate synthase C-terminal" evidence="19">
    <location>
        <begin position="180"/>
        <end position="322"/>
    </location>
</feature>
<dbReference type="GO" id="GO:0009423">
    <property type="term" value="P:chorismate biosynthetic process"/>
    <property type="evidence" value="ECO:0007669"/>
    <property type="project" value="UniProtKB-UniRule"/>
</dbReference>
<keyword evidence="10 17" id="KW-0479">Metal-binding</keyword>
<feature type="binding site" evidence="17">
    <location>
        <position position="244"/>
    </location>
    <ligand>
        <name>Zn(2+)</name>
        <dbReference type="ChEBI" id="CHEBI:29105"/>
    </ligand>
</feature>
<dbReference type="PANTHER" id="PTHR43622:SF7">
    <property type="entry name" value="3-DEHYDROQUINATE SYNTHASE, CHLOROPLASTIC"/>
    <property type="match status" value="1"/>
</dbReference>
<comment type="function">
    <text evidence="17">Catalyzes the conversion of 3-deoxy-D-arabino-heptulosonate 7-phosphate (DAHP) to dehydroquinate (DHQ).</text>
</comment>
<evidence type="ECO:0000256" key="2">
    <source>
        <dbReference type="ARBA" id="ARBA00001911"/>
    </source>
</evidence>
<comment type="cofactor">
    <cofactor evidence="17">
        <name>Co(2+)</name>
        <dbReference type="ChEBI" id="CHEBI:48828"/>
    </cofactor>
    <cofactor evidence="17">
        <name>Zn(2+)</name>
        <dbReference type="ChEBI" id="CHEBI:29105"/>
    </cofactor>
    <text evidence="17">Binds 1 divalent metal cation per subunit. Can use either Co(2+) or Zn(2+).</text>
</comment>
<dbReference type="Pfam" id="PF01761">
    <property type="entry name" value="DHQ_synthase"/>
    <property type="match status" value="1"/>
</dbReference>
<dbReference type="PATRIC" id="fig|1140003.3.peg.984"/>
<dbReference type="UniPathway" id="UPA00053">
    <property type="reaction ID" value="UER00085"/>
</dbReference>
<keyword evidence="9 17" id="KW-0028">Amino-acid biosynthesis</keyword>
<feature type="binding site" evidence="17">
    <location>
        <position position="183"/>
    </location>
    <ligand>
        <name>Zn(2+)</name>
        <dbReference type="ChEBI" id="CHEBI:29105"/>
    </ligand>
</feature>
<feature type="domain" description="3-dehydroquinate synthase N-terminal" evidence="18">
    <location>
        <begin position="66"/>
        <end position="178"/>
    </location>
</feature>
<dbReference type="AlphaFoldDB" id="S0P675"/>
<keyword evidence="15 17" id="KW-0456">Lyase</keyword>
<dbReference type="CDD" id="cd08195">
    <property type="entry name" value="DHQS"/>
    <property type="match status" value="1"/>
</dbReference>
<dbReference type="InterPro" id="IPR030960">
    <property type="entry name" value="DHQS/DOIS_N"/>
</dbReference>
<keyword evidence="11 17" id="KW-0547">Nucleotide-binding</keyword>
<evidence type="ECO:0000256" key="15">
    <source>
        <dbReference type="ARBA" id="ARBA00023239"/>
    </source>
</evidence>
<dbReference type="InterPro" id="IPR056179">
    <property type="entry name" value="DHQS_C"/>
</dbReference>
<feature type="binding site" evidence="17">
    <location>
        <begin position="70"/>
        <end position="75"/>
    </location>
    <ligand>
        <name>NAD(+)</name>
        <dbReference type="ChEBI" id="CHEBI:57540"/>
    </ligand>
</feature>
<protein>
    <recommendedName>
        <fullName evidence="7 17">3-dehydroquinate synthase</fullName>
        <shortName evidence="17">DHQS</shortName>
        <ecNumber evidence="6 17">4.2.3.4</ecNumber>
    </recommendedName>
</protein>
<comment type="pathway">
    <text evidence="4 17">Metabolic intermediate biosynthesis; chorismate biosynthesis; chorismate from D-erythrose 4-phosphate and phosphoenolpyruvate: step 2/7.</text>
</comment>
<dbReference type="FunFam" id="3.40.50.1970:FF:000001">
    <property type="entry name" value="3-dehydroquinate synthase"/>
    <property type="match status" value="1"/>
</dbReference>
<dbReference type="Gene3D" id="3.40.50.1970">
    <property type="match status" value="1"/>
</dbReference>
<dbReference type="GO" id="GO:0046872">
    <property type="term" value="F:metal ion binding"/>
    <property type="evidence" value="ECO:0007669"/>
    <property type="project" value="UniProtKB-KW"/>
</dbReference>
<proteinExistence type="inferred from homology"/>
<dbReference type="GO" id="GO:0003856">
    <property type="term" value="F:3-dehydroquinate synthase activity"/>
    <property type="evidence" value="ECO:0007669"/>
    <property type="project" value="UniProtKB-UniRule"/>
</dbReference>
<comment type="similarity">
    <text evidence="5 17">Belongs to the sugar phosphate cyclases superfamily. Dehydroquinate synthase family.</text>
</comment>
<comment type="cofactor">
    <cofactor evidence="2 17">
        <name>NAD(+)</name>
        <dbReference type="ChEBI" id="CHEBI:57540"/>
    </cofactor>
</comment>
<sequence length="357" mass="39245">MLTVQTKDHSYNIQIKRQSLSTIGDFLTEIWQPKQVAIITDTRVGELYAETVFTSLQNAGFTPTVLTVPEGEESKSFTQAMKLYEKLAQANFTRSDAVLALGGGVIGDLAGFVASTYMRGIGFSQVPTSLLAQVDSSIGGKTAVNTPTAKNLVGSFYQPDAVLIDPDVLDTLEPRRLREGIAEIVKAAAIADVNLWEELTQYQDEFDLLNHVESVILKALKVKQAVVEEDEFDNGIRLILNFGHTIGHAIEKNAGYGKISHGEAVSLGMVWMSKAASEHELMSASHLAPLRALLEKFHLPTTIPNDLERTHLFDAITKDKKARGHTLQIIVLEEIGKARIETIPVNMMEEFLQTEGI</sequence>
<evidence type="ECO:0000256" key="1">
    <source>
        <dbReference type="ARBA" id="ARBA00001393"/>
    </source>
</evidence>
<organism evidence="20 21">
    <name type="scientific">Enterococcus sulfureus ATCC 49903</name>
    <dbReference type="NCBI Taxonomy" id="1140003"/>
    <lineage>
        <taxon>Bacteria</taxon>
        <taxon>Bacillati</taxon>
        <taxon>Bacillota</taxon>
        <taxon>Bacilli</taxon>
        <taxon>Lactobacillales</taxon>
        <taxon>Enterococcaceae</taxon>
        <taxon>Enterococcus</taxon>
    </lineage>
</organism>
<dbReference type="RefSeq" id="WP_016185479.1">
    <property type="nucleotide sequence ID" value="NZ_ASWO01000005.1"/>
</dbReference>
<dbReference type="PANTHER" id="PTHR43622">
    <property type="entry name" value="3-DEHYDROQUINATE SYNTHASE"/>
    <property type="match status" value="1"/>
</dbReference>
<keyword evidence="12 17" id="KW-0862">Zinc</keyword>
<evidence type="ECO:0000256" key="3">
    <source>
        <dbReference type="ARBA" id="ARBA00004496"/>
    </source>
</evidence>
<evidence type="ECO:0000259" key="19">
    <source>
        <dbReference type="Pfam" id="PF24621"/>
    </source>
</evidence>
<keyword evidence="14 17" id="KW-0057">Aromatic amino acid biosynthesis</keyword>
<evidence type="ECO:0000256" key="16">
    <source>
        <dbReference type="ARBA" id="ARBA00023285"/>
    </source>
</evidence>
<evidence type="ECO:0000256" key="9">
    <source>
        <dbReference type="ARBA" id="ARBA00022605"/>
    </source>
</evidence>
<reference evidence="20 21" key="1">
    <citation type="submission" date="2013-03" db="EMBL/GenBank/DDBJ databases">
        <title>The Genome Sequence of Enterococcus sulfureus ATCC_49903 (PacBio/Illumina hybrid assembly).</title>
        <authorList>
            <consortium name="The Broad Institute Genomics Platform"/>
            <consortium name="The Broad Institute Genome Sequencing Center for Infectious Disease"/>
            <person name="Earl A."/>
            <person name="Russ C."/>
            <person name="Gilmore M."/>
            <person name="Surin D."/>
            <person name="Walker B."/>
            <person name="Young S."/>
            <person name="Zeng Q."/>
            <person name="Gargeya S."/>
            <person name="Fitzgerald M."/>
            <person name="Haas B."/>
            <person name="Abouelleil A."/>
            <person name="Allen A.W."/>
            <person name="Alvarado L."/>
            <person name="Arachchi H.M."/>
            <person name="Berlin A.M."/>
            <person name="Chapman S.B."/>
            <person name="Gainer-Dewar J."/>
            <person name="Goldberg J."/>
            <person name="Griggs A."/>
            <person name="Gujja S."/>
            <person name="Hansen M."/>
            <person name="Howarth C."/>
            <person name="Imamovic A."/>
            <person name="Ireland A."/>
            <person name="Larimer J."/>
            <person name="McCowan C."/>
            <person name="Murphy C."/>
            <person name="Pearson M."/>
            <person name="Poon T.W."/>
            <person name="Priest M."/>
            <person name="Roberts A."/>
            <person name="Saif S."/>
            <person name="Shea T."/>
            <person name="Sisk P."/>
            <person name="Sykes S."/>
            <person name="Wortman J."/>
            <person name="Nusbaum C."/>
            <person name="Birren B."/>
        </authorList>
    </citation>
    <scope>NUCLEOTIDE SEQUENCE [LARGE SCALE GENOMIC DNA]</scope>
    <source>
        <strain evidence="20 21">ATCC 49903</strain>
    </source>
</reference>
<dbReference type="eggNOG" id="COG0337">
    <property type="taxonomic scope" value="Bacteria"/>
</dbReference>
<keyword evidence="21" id="KW-1185">Reference proteome</keyword>
<evidence type="ECO:0000256" key="10">
    <source>
        <dbReference type="ARBA" id="ARBA00022723"/>
    </source>
</evidence>
<accession>S0P675</accession>
<evidence type="ECO:0000256" key="13">
    <source>
        <dbReference type="ARBA" id="ARBA00023027"/>
    </source>
</evidence>
<dbReference type="NCBIfam" id="TIGR01357">
    <property type="entry name" value="aroB"/>
    <property type="match status" value="1"/>
</dbReference>
<evidence type="ECO:0000256" key="14">
    <source>
        <dbReference type="ARBA" id="ARBA00023141"/>
    </source>
</evidence>
<evidence type="ECO:0000256" key="17">
    <source>
        <dbReference type="HAMAP-Rule" id="MF_00110"/>
    </source>
</evidence>
<evidence type="ECO:0000256" key="5">
    <source>
        <dbReference type="ARBA" id="ARBA00005412"/>
    </source>
</evidence>
<evidence type="ECO:0000313" key="21">
    <source>
        <dbReference type="Proteomes" id="UP000015961"/>
    </source>
</evidence>
<dbReference type="InterPro" id="IPR050071">
    <property type="entry name" value="Dehydroquinate_synthase"/>
</dbReference>
<evidence type="ECO:0000256" key="11">
    <source>
        <dbReference type="ARBA" id="ARBA00022741"/>
    </source>
</evidence>
<evidence type="ECO:0000256" key="4">
    <source>
        <dbReference type="ARBA" id="ARBA00004661"/>
    </source>
</evidence>
<comment type="catalytic activity">
    <reaction evidence="1 17">
        <text>7-phospho-2-dehydro-3-deoxy-D-arabino-heptonate = 3-dehydroquinate + phosphate</text>
        <dbReference type="Rhea" id="RHEA:21968"/>
        <dbReference type="ChEBI" id="CHEBI:32364"/>
        <dbReference type="ChEBI" id="CHEBI:43474"/>
        <dbReference type="ChEBI" id="CHEBI:58394"/>
        <dbReference type="EC" id="4.2.3.4"/>
    </reaction>
</comment>
<dbReference type="Pfam" id="PF24621">
    <property type="entry name" value="DHQS_C"/>
    <property type="match status" value="1"/>
</dbReference>
<comment type="caution">
    <text evidence="20">The sequence shown here is derived from an EMBL/GenBank/DDBJ whole genome shotgun (WGS) entry which is preliminary data.</text>
</comment>
<evidence type="ECO:0000256" key="12">
    <source>
        <dbReference type="ARBA" id="ARBA00022833"/>
    </source>
</evidence>
<name>S0P675_9ENTE</name>
<dbReference type="Gene3D" id="1.20.1090.10">
    <property type="entry name" value="Dehydroquinate synthase-like - alpha domain"/>
    <property type="match status" value="1"/>
</dbReference>
<dbReference type="EMBL" id="ASWO01000005">
    <property type="protein sequence ID" value="EOT83926.1"/>
    <property type="molecule type" value="Genomic_DNA"/>
</dbReference>
<feature type="binding site" evidence="17">
    <location>
        <position position="141"/>
    </location>
    <ligand>
        <name>NAD(+)</name>
        <dbReference type="ChEBI" id="CHEBI:57540"/>
    </ligand>
</feature>
<gene>
    <name evidence="17" type="primary">aroB</name>
    <name evidence="20" type="ORF">I573_01651</name>
</gene>
<dbReference type="HAMAP" id="MF_00110">
    <property type="entry name" value="DHQ_synthase"/>
    <property type="match status" value="1"/>
</dbReference>
<dbReference type="Proteomes" id="UP000015961">
    <property type="component" value="Unassembled WGS sequence"/>
</dbReference>
<dbReference type="GO" id="GO:0000166">
    <property type="term" value="F:nucleotide binding"/>
    <property type="evidence" value="ECO:0007669"/>
    <property type="project" value="UniProtKB-KW"/>
</dbReference>
<keyword evidence="13 17" id="KW-0520">NAD</keyword>
<keyword evidence="8 17" id="KW-0963">Cytoplasm</keyword>
<dbReference type="InterPro" id="IPR030963">
    <property type="entry name" value="DHQ_synth_fam"/>
</dbReference>
<comment type="subcellular location">
    <subcellularLocation>
        <location evidence="3 17">Cytoplasm</location>
    </subcellularLocation>
</comment>
<evidence type="ECO:0000313" key="20">
    <source>
        <dbReference type="EMBL" id="EOT83926.1"/>
    </source>
</evidence>
<evidence type="ECO:0000259" key="18">
    <source>
        <dbReference type="Pfam" id="PF01761"/>
    </source>
</evidence>
<dbReference type="GO" id="GO:0009073">
    <property type="term" value="P:aromatic amino acid family biosynthetic process"/>
    <property type="evidence" value="ECO:0007669"/>
    <property type="project" value="UniProtKB-KW"/>
</dbReference>
<evidence type="ECO:0000256" key="8">
    <source>
        <dbReference type="ARBA" id="ARBA00022490"/>
    </source>
</evidence>
<keyword evidence="16 17" id="KW-0170">Cobalt</keyword>
<dbReference type="PIRSF" id="PIRSF001455">
    <property type="entry name" value="DHQ_synth"/>
    <property type="match status" value="1"/>
</dbReference>